<keyword evidence="12" id="KW-1185">Reference proteome</keyword>
<evidence type="ECO:0000259" key="10">
    <source>
        <dbReference type="Pfam" id="PF00113"/>
    </source>
</evidence>
<evidence type="ECO:0000256" key="7">
    <source>
        <dbReference type="ARBA" id="ARBA00023152"/>
    </source>
</evidence>
<evidence type="ECO:0000256" key="4">
    <source>
        <dbReference type="ARBA" id="ARBA00012058"/>
    </source>
</evidence>
<dbReference type="GO" id="GO:0000287">
    <property type="term" value="F:magnesium ion binding"/>
    <property type="evidence" value="ECO:0007669"/>
    <property type="project" value="InterPro"/>
</dbReference>
<comment type="subcellular location">
    <subcellularLocation>
        <location evidence="1">Cytoplasm</location>
    </subcellularLocation>
</comment>
<dbReference type="PANTHER" id="PTHR11902">
    <property type="entry name" value="ENOLASE"/>
    <property type="match status" value="1"/>
</dbReference>
<dbReference type="Ensembl" id="ENSSDUT00000032699.1">
    <property type="protein sequence ID" value="ENSSDUP00000032147.1"/>
    <property type="gene ID" value="ENSSDUG00000023093.1"/>
</dbReference>
<dbReference type="Gene3D" id="3.20.20.120">
    <property type="entry name" value="Enolase-like C-terminal domain"/>
    <property type="match status" value="1"/>
</dbReference>
<reference evidence="11" key="1">
    <citation type="submission" date="2025-08" db="UniProtKB">
        <authorList>
            <consortium name="Ensembl"/>
        </authorList>
    </citation>
    <scope>IDENTIFICATION</scope>
</reference>
<dbReference type="PANTHER" id="PTHR11902:SF5">
    <property type="entry name" value="BETA-ENOLASE"/>
    <property type="match status" value="1"/>
</dbReference>
<evidence type="ECO:0000256" key="6">
    <source>
        <dbReference type="ARBA" id="ARBA00022723"/>
    </source>
</evidence>
<evidence type="ECO:0000256" key="3">
    <source>
        <dbReference type="ARBA" id="ARBA00009604"/>
    </source>
</evidence>
<dbReference type="InterPro" id="IPR000941">
    <property type="entry name" value="Enolase"/>
</dbReference>
<dbReference type="GO" id="GO:0000015">
    <property type="term" value="C:phosphopyruvate hydratase complex"/>
    <property type="evidence" value="ECO:0007669"/>
    <property type="project" value="InterPro"/>
</dbReference>
<evidence type="ECO:0000256" key="9">
    <source>
        <dbReference type="ARBA" id="ARBA00031125"/>
    </source>
</evidence>
<evidence type="ECO:0000313" key="11">
    <source>
        <dbReference type="Ensembl" id="ENSSDUP00000032147.1"/>
    </source>
</evidence>
<dbReference type="UniPathway" id="UPA00109">
    <property type="reaction ID" value="UER00187"/>
</dbReference>
<dbReference type="GO" id="GO:0004634">
    <property type="term" value="F:phosphopyruvate hydratase activity"/>
    <property type="evidence" value="ECO:0007669"/>
    <property type="project" value="UniProtKB-EC"/>
</dbReference>
<dbReference type="STRING" id="41447.ENSSDUP00000032147"/>
<dbReference type="InterPro" id="IPR020810">
    <property type="entry name" value="Enolase_C"/>
</dbReference>
<dbReference type="GO" id="GO:0006096">
    <property type="term" value="P:glycolytic process"/>
    <property type="evidence" value="ECO:0007669"/>
    <property type="project" value="UniProtKB-UniPathway"/>
</dbReference>
<proteinExistence type="inferred from homology"/>
<dbReference type="InterPro" id="IPR036849">
    <property type="entry name" value="Enolase-like_C_sf"/>
</dbReference>
<evidence type="ECO:0000256" key="2">
    <source>
        <dbReference type="ARBA" id="ARBA00005031"/>
    </source>
</evidence>
<name>A0A3B4VNH7_SERDU</name>
<sequence>VEVDLWTAKGSLQGSCVPSGSGMSWKAVGHINKDIAPKLLEKQEKIDKFIFGAKRHSCGAVAGPSVRPRAAEKGVPLYPPTSPTSPAFNVINGGSHAENKLAMQEFIDSSRTERSNFHESMRIRKLRGACSFTSSVAKNGKDAPNVGRRGARFAPNILENNEAMRPLELHISGEKLGEICTAQLIKGLPLVNNAREPEARCDINPVGGRISRRGEQEGLPVCLLKVNQIRLREVIRRKTPAVCLFLSASVCLTVLSSTDFNFQSTNLAPPLNLSVLLIRDEKRLENSEQVEKKYG</sequence>
<dbReference type="SUPFAM" id="SSF51604">
    <property type="entry name" value="Enolase C-terminal domain-like"/>
    <property type="match status" value="1"/>
</dbReference>
<comment type="pathway">
    <text evidence="2">Carbohydrate degradation; glycolysis; pyruvate from D-glyceraldehyde 3-phosphate: step 4/5.</text>
</comment>
<evidence type="ECO:0000256" key="8">
    <source>
        <dbReference type="ARBA" id="ARBA00023239"/>
    </source>
</evidence>
<dbReference type="Pfam" id="PF00113">
    <property type="entry name" value="Enolase_C"/>
    <property type="match status" value="1"/>
</dbReference>
<accession>A0A3B4VNH7</accession>
<reference evidence="11" key="2">
    <citation type="submission" date="2025-09" db="UniProtKB">
        <authorList>
            <consortium name="Ensembl"/>
        </authorList>
    </citation>
    <scope>IDENTIFICATION</scope>
</reference>
<organism evidence="11 12">
    <name type="scientific">Seriola dumerili</name>
    <name type="common">Greater amberjack</name>
    <name type="synonym">Caranx dumerili</name>
    <dbReference type="NCBI Taxonomy" id="41447"/>
    <lineage>
        <taxon>Eukaryota</taxon>
        <taxon>Metazoa</taxon>
        <taxon>Chordata</taxon>
        <taxon>Craniata</taxon>
        <taxon>Vertebrata</taxon>
        <taxon>Euteleostomi</taxon>
        <taxon>Actinopterygii</taxon>
        <taxon>Neopterygii</taxon>
        <taxon>Teleostei</taxon>
        <taxon>Neoteleostei</taxon>
        <taxon>Acanthomorphata</taxon>
        <taxon>Carangaria</taxon>
        <taxon>Carangiformes</taxon>
        <taxon>Carangidae</taxon>
        <taxon>Seriola</taxon>
    </lineage>
</organism>
<keyword evidence="5" id="KW-0963">Cytoplasm</keyword>
<evidence type="ECO:0000256" key="5">
    <source>
        <dbReference type="ARBA" id="ARBA00022490"/>
    </source>
</evidence>
<feature type="domain" description="Enolase C-terminal TIM barrel" evidence="10">
    <location>
        <begin position="86"/>
        <end position="166"/>
    </location>
</feature>
<keyword evidence="6" id="KW-0479">Metal-binding</keyword>
<evidence type="ECO:0000313" key="12">
    <source>
        <dbReference type="Proteomes" id="UP000261420"/>
    </source>
</evidence>
<dbReference type="EC" id="4.2.1.11" evidence="4"/>
<protein>
    <recommendedName>
        <fullName evidence="4">phosphopyruvate hydratase</fullName>
        <ecNumber evidence="4">4.2.1.11</ecNumber>
    </recommendedName>
    <alternativeName>
        <fullName evidence="9">2-phospho-D-glycerate hydro-lyase</fullName>
    </alternativeName>
</protein>
<comment type="similarity">
    <text evidence="3">Belongs to the enolase family.</text>
</comment>
<keyword evidence="7" id="KW-0324">Glycolysis</keyword>
<dbReference type="AlphaFoldDB" id="A0A3B4VNH7"/>
<evidence type="ECO:0000256" key="1">
    <source>
        <dbReference type="ARBA" id="ARBA00004496"/>
    </source>
</evidence>
<keyword evidence="8" id="KW-0456">Lyase</keyword>
<dbReference type="Proteomes" id="UP000261420">
    <property type="component" value="Unplaced"/>
</dbReference>